<proteinExistence type="predicted"/>
<accession>A0A371J4G0</accession>
<dbReference type="InterPro" id="IPR011437">
    <property type="entry name" value="DUF1540"/>
</dbReference>
<dbReference type="EMBL" id="NOJY02000012">
    <property type="protein sequence ID" value="RDY27556.1"/>
    <property type="molecule type" value="Genomic_DNA"/>
</dbReference>
<feature type="domain" description="DUF1540" evidence="1">
    <location>
        <begin position="66"/>
        <end position="98"/>
    </location>
</feature>
<dbReference type="OrthoDB" id="1754178at2"/>
<protein>
    <submittedName>
        <fullName evidence="2">DUF1540 domain-containing protein</fullName>
    </submittedName>
</protein>
<name>A0A371J4G0_9FIRM</name>
<evidence type="ECO:0000313" key="3">
    <source>
        <dbReference type="Proteomes" id="UP000215694"/>
    </source>
</evidence>
<organism evidence="2 3">
    <name type="scientific">Romboutsia weinsteinii</name>
    <dbReference type="NCBI Taxonomy" id="2020949"/>
    <lineage>
        <taxon>Bacteria</taxon>
        <taxon>Bacillati</taxon>
        <taxon>Bacillota</taxon>
        <taxon>Clostridia</taxon>
        <taxon>Peptostreptococcales</taxon>
        <taxon>Peptostreptococcaceae</taxon>
        <taxon>Romboutsia</taxon>
    </lineage>
</organism>
<sequence>MQSNLNCMANNCAFNKSNVCYASHIKVEGFEAQITPETYCDSFRNSTSFNLSNYSESTDVTNTQNISCSAANCTYNISGACNAIHVDINYENESCETFVLR</sequence>
<keyword evidence="3" id="KW-1185">Reference proteome</keyword>
<feature type="domain" description="DUF1540" evidence="1">
    <location>
        <begin position="6"/>
        <end position="43"/>
    </location>
</feature>
<evidence type="ECO:0000259" key="1">
    <source>
        <dbReference type="Pfam" id="PF07561"/>
    </source>
</evidence>
<reference evidence="2 3" key="1">
    <citation type="journal article" date="2017" name="Genome Announc.">
        <title>Draft Genome Sequence of Romboutsia weinsteinii sp. nov. Strain CCRI-19649(T) Isolated from Surface Water.</title>
        <authorList>
            <person name="Maheux A.F."/>
            <person name="Boudreau D.K."/>
            <person name="Berube E."/>
            <person name="Boissinot M."/>
            <person name="Cantin P."/>
            <person name="Raymond F."/>
            <person name="Corbeil J."/>
            <person name="Omar R.F."/>
            <person name="Bergeron M.G."/>
        </authorList>
    </citation>
    <scope>NUCLEOTIDE SEQUENCE [LARGE SCALE GENOMIC DNA]</scope>
    <source>
        <strain evidence="2 3">CCRI-19649</strain>
    </source>
</reference>
<dbReference type="Proteomes" id="UP000215694">
    <property type="component" value="Unassembled WGS sequence"/>
</dbReference>
<dbReference type="RefSeq" id="WP_094365931.1">
    <property type="nucleotide sequence ID" value="NZ_NOJY02000012.1"/>
</dbReference>
<comment type="caution">
    <text evidence="2">The sequence shown here is derived from an EMBL/GenBank/DDBJ whole genome shotgun (WGS) entry which is preliminary data.</text>
</comment>
<gene>
    <name evidence="2" type="ORF">CHL78_008805</name>
</gene>
<evidence type="ECO:0000313" key="2">
    <source>
        <dbReference type="EMBL" id="RDY27556.1"/>
    </source>
</evidence>
<dbReference type="Pfam" id="PF07561">
    <property type="entry name" value="DUF1540"/>
    <property type="match status" value="2"/>
</dbReference>
<dbReference type="AlphaFoldDB" id="A0A371J4G0"/>